<proteinExistence type="predicted"/>
<evidence type="ECO:0000259" key="2">
    <source>
        <dbReference type="SMART" id="SM00912"/>
    </source>
</evidence>
<gene>
    <name evidence="3" type="ORF">BC008_22120</name>
</gene>
<dbReference type="InterPro" id="IPR008638">
    <property type="entry name" value="FhaB/CdiA-like_TPS"/>
</dbReference>
<protein>
    <recommendedName>
        <fullName evidence="2">Filamentous haemagglutinin FhaB/tRNA nuclease CdiA-like TPS domain-containing protein</fullName>
    </recommendedName>
</protein>
<feature type="region of interest" description="Disordered" evidence="1">
    <location>
        <begin position="892"/>
        <end position="911"/>
    </location>
</feature>
<dbReference type="Gene3D" id="2.160.20.10">
    <property type="entry name" value="Single-stranded right-handed beta-helix, Pectin lyase-like"/>
    <property type="match status" value="2"/>
</dbReference>
<dbReference type="InterPro" id="IPR012334">
    <property type="entry name" value="Pectin_lyas_fold"/>
</dbReference>
<evidence type="ECO:0000313" key="3">
    <source>
        <dbReference type="EMBL" id="KST65679.1"/>
    </source>
</evidence>
<dbReference type="EMBL" id="LMTZ01000105">
    <property type="protein sequence ID" value="KST65679.1"/>
    <property type="molecule type" value="Genomic_DNA"/>
</dbReference>
<sequence length="949" mass="98044">MTIFWSYRILKFKVFVFIVLSNLILSVLGNKTLAQITADDSLGNEQSVVSPASSQTDLIEGGAARGNNLFHSFQEFNIGQGREAYFANPVEIKNIFSRVTGSNPSRILGKLGVLGDANLFFINPNGIVFGENASLDVNGSFLASTANSILFPDGKFFSANNPQGSQPLLTIDVPIGLQFGGVPGNIINRSVVSDEDSGELVGLGVKPGKTLGLLGGDIQIEGGSLNAEAGRIELGSVTGNNTVNLTLGDEGFLLGYTGVNNFADISLSQAAEVDTRGDKGGDVQIQGREITLTEGSQVLLDSFGEGKVGDLTVKATESVKLEGTGIGEDEEGEFQFPSGFFGDVTDIGDGGIISIETKRLIVKNGGSISTSTFWEGKGGNLTIKASESVEVLGTAPNGDFPSALFADVFDTGDGGNLTIDTQKLIIKDGAQVSASTFGDGSAGNLIVKASESVQLEGVVLGTDIPSGLFTSVEEGATGNAGNLSIETGKITVRDGAQIASTARNGSKGGDLNINASDSILVSGTAPNATLISGQSGIFVSAEPAYTDESGELVPTTGNSGNLLINTGKLIVEDGGKISADTFGSGRAGELTLNVNHLIVRNGGLVRTGSLLEDGAVNQERGNAGNLTVNATESVQVIGTGTIGGVQVNSNLFTASEGSGDAGNIFVTTKKMDIRNGGEVTASSSGDKIGGNINLDVDSLTLDDGTISAQTRSNTGGNINLNLQDLLLLRNGSNISTTAGNQQFGGNGGNITINTPFIVALPQENSDITANAFSGNGGKIDITTNAIFGIFPRDTSTLFSDITATSQLGVNGEISIDTLDLDPSSGLVELPSNLVDTSQQIAQGCSTTRSRKRVNSFTRIGRGGLPLSPNESLRGRAVITNWVDLPSQIVSKRPNQRRNQLSAVPVGSQSSDRDQIIEAQDLVVDAKGDIFLVAKSTQSNVTPSGFSCGK</sequence>
<comment type="caution">
    <text evidence="3">The sequence shown here is derived from an EMBL/GenBank/DDBJ whole genome shotgun (WGS) entry which is preliminary data.</text>
</comment>
<name>A0A0V7ZN92_9CYAN</name>
<evidence type="ECO:0000313" key="4">
    <source>
        <dbReference type="Proteomes" id="UP000053372"/>
    </source>
</evidence>
<dbReference type="RefSeq" id="WP_063800813.1">
    <property type="nucleotide sequence ID" value="NZ_LMTZ01000105.1"/>
</dbReference>
<feature type="compositionally biased region" description="Polar residues" evidence="1">
    <location>
        <begin position="896"/>
        <end position="909"/>
    </location>
</feature>
<dbReference type="Pfam" id="PF05860">
    <property type="entry name" value="TPS"/>
    <property type="match status" value="1"/>
</dbReference>
<keyword evidence="4" id="KW-1185">Reference proteome</keyword>
<accession>A0A0V7ZN92</accession>
<dbReference type="Proteomes" id="UP000053372">
    <property type="component" value="Unassembled WGS sequence"/>
</dbReference>
<evidence type="ECO:0000256" key="1">
    <source>
        <dbReference type="SAM" id="MobiDB-lite"/>
    </source>
</evidence>
<organism evidence="3 4">
    <name type="scientific">Mastigocoleus testarum BC008</name>
    <dbReference type="NCBI Taxonomy" id="371196"/>
    <lineage>
        <taxon>Bacteria</taxon>
        <taxon>Bacillati</taxon>
        <taxon>Cyanobacteriota</taxon>
        <taxon>Cyanophyceae</taxon>
        <taxon>Nostocales</taxon>
        <taxon>Hapalosiphonaceae</taxon>
        <taxon>Mastigocoleus</taxon>
    </lineage>
</organism>
<dbReference type="InterPro" id="IPR011050">
    <property type="entry name" value="Pectin_lyase_fold/virulence"/>
</dbReference>
<feature type="domain" description="Filamentous haemagglutinin FhaB/tRNA nuclease CdiA-like TPS" evidence="2">
    <location>
        <begin position="43"/>
        <end position="152"/>
    </location>
</feature>
<dbReference type="SMART" id="SM00912">
    <property type="entry name" value="Haemagg_act"/>
    <property type="match status" value="1"/>
</dbReference>
<dbReference type="SUPFAM" id="SSF51126">
    <property type="entry name" value="Pectin lyase-like"/>
    <property type="match status" value="3"/>
</dbReference>
<dbReference type="NCBIfam" id="TIGR01901">
    <property type="entry name" value="adhes_NPXG"/>
    <property type="match status" value="1"/>
</dbReference>
<reference evidence="3 4" key="1">
    <citation type="journal article" date="2015" name="Genome Announc.">
        <title>Draft Genome of the Euendolithic (true boring) Cyanobacterium Mastigocoleus testarum strain BC008.</title>
        <authorList>
            <person name="Guida B.S."/>
            <person name="Garcia-Pichel F."/>
        </authorList>
    </citation>
    <scope>NUCLEOTIDE SEQUENCE [LARGE SCALE GENOMIC DNA]</scope>
    <source>
        <strain evidence="3 4">BC008</strain>
    </source>
</reference>
<dbReference type="AlphaFoldDB" id="A0A0V7ZN92"/>